<protein>
    <submittedName>
        <fullName evidence="3">Magnesium chelatase</fullName>
    </submittedName>
</protein>
<dbReference type="PROSITE" id="PS50234">
    <property type="entry name" value="VWFA"/>
    <property type="match status" value="1"/>
</dbReference>
<evidence type="ECO:0000313" key="4">
    <source>
        <dbReference type="Proteomes" id="UP000078263"/>
    </source>
</evidence>
<evidence type="ECO:0000256" key="1">
    <source>
        <dbReference type="SAM" id="MobiDB-lite"/>
    </source>
</evidence>
<name>A0A192D221_9SPHN</name>
<dbReference type="RefSeq" id="WP_068348954.1">
    <property type="nucleotide sequence ID" value="NZ_CP016033.1"/>
</dbReference>
<keyword evidence="4" id="KW-1185">Reference proteome</keyword>
<dbReference type="SMART" id="SM00327">
    <property type="entry name" value="VWA"/>
    <property type="match status" value="1"/>
</dbReference>
<reference evidence="3 4" key="1">
    <citation type="submission" date="2016-05" db="EMBL/GenBank/DDBJ databases">
        <title>Compelete Genome Sequence of Bacteriochlorophyll-Synthesizing Bacterium Porphyrobacter neustonensis DSM 9434.</title>
        <authorList>
            <person name="Shi X.-L."/>
            <person name="Wu Y.-H."/>
            <person name="Cheng H."/>
            <person name="Xu L."/>
            <person name="Zhang X.-Q."/>
            <person name="Wang C.-S."/>
            <person name="Xu X.-W."/>
        </authorList>
    </citation>
    <scope>NUCLEOTIDE SEQUENCE [LARGE SCALE GENOMIC DNA]</scope>
    <source>
        <strain evidence="3 4">DSM 9434</strain>
    </source>
</reference>
<sequence length="561" mass="57509">MTAAPPPADPLDNAVLAARLFVLAPRTFKGLTLRGAGPAREALVAALGTALLLRRLPGHVDDERLLGGIDLASSLAAGKPVRQTGLIEEARGGALIAGMAERIDTGVAGRLAQALDEGETALVLLDDATDPSEAPPACLTGRLAFACDLSASRRWQDVTLDPAAGTLANVAALDDEAHRALAATAEALGVDSIRALIFAGHAARGLAALAGRKAADAADLSGAAALVLAPRASRLPPQEQDAPPSEPDQPPPDGDRDDPSDSDRNSEPDLSEILVDAARAAIPAGLLEQLASGKAPRRAQSSGTGQRRKDATRGKPLGARPGMPRGGAKLALIDSLRAAVPWQAVRRRESRSDAAIIMRKEDLRIRRFEERAARVTIFAVDASGSAAAARLAEAKGAVELMLGQAYVTRSEVALVAFRGTSAELILPPTRSLTRARRTLAELPGGGGTPLALGLNAAREVAEAVIAKGRSAALVILTDGRANIAADGAPGRPQAAKDAEAAAKAIAAREIDSLVIDISARPGPEGAALAAALGGRFLALPRADARMLKQAIDAVQPSARAA</sequence>
<organism evidence="3 4">
    <name type="scientific">Erythrobacter neustonensis</name>
    <dbReference type="NCBI Taxonomy" id="1112"/>
    <lineage>
        <taxon>Bacteria</taxon>
        <taxon>Pseudomonadati</taxon>
        <taxon>Pseudomonadota</taxon>
        <taxon>Alphaproteobacteria</taxon>
        <taxon>Sphingomonadales</taxon>
        <taxon>Erythrobacteraceae</taxon>
        <taxon>Erythrobacter/Porphyrobacter group</taxon>
        <taxon>Erythrobacter</taxon>
    </lineage>
</organism>
<dbReference type="InterPro" id="IPR002035">
    <property type="entry name" value="VWF_A"/>
</dbReference>
<feature type="region of interest" description="Disordered" evidence="1">
    <location>
        <begin position="288"/>
        <end position="326"/>
    </location>
</feature>
<dbReference type="EMBL" id="CP016033">
    <property type="protein sequence ID" value="ANK11794.1"/>
    <property type="molecule type" value="Genomic_DNA"/>
</dbReference>
<feature type="domain" description="VWFA" evidence="2">
    <location>
        <begin position="375"/>
        <end position="554"/>
    </location>
</feature>
<dbReference type="PANTHER" id="PTHR43473:SF2">
    <property type="entry name" value="MAGNESIUM-CHELATASE SUBUNIT CHLD, CHLOROPLASTIC"/>
    <property type="match status" value="1"/>
</dbReference>
<accession>A0A192D221</accession>
<gene>
    <name evidence="3" type="ORF">A9D12_01250</name>
</gene>
<feature type="region of interest" description="Disordered" evidence="1">
    <location>
        <begin position="234"/>
        <end position="268"/>
    </location>
</feature>
<dbReference type="OrthoDB" id="9775079at2"/>
<dbReference type="InterPro" id="IPR036465">
    <property type="entry name" value="vWFA_dom_sf"/>
</dbReference>
<evidence type="ECO:0000313" key="3">
    <source>
        <dbReference type="EMBL" id="ANK11794.1"/>
    </source>
</evidence>
<dbReference type="NCBIfam" id="NF009943">
    <property type="entry name" value="PRK13406.1"/>
    <property type="match status" value="1"/>
</dbReference>
<dbReference type="InterPro" id="IPR041628">
    <property type="entry name" value="ChlI/MoxR_AAA_lid"/>
</dbReference>
<dbReference type="Pfam" id="PF13519">
    <property type="entry name" value="VWA_2"/>
    <property type="match status" value="1"/>
</dbReference>
<dbReference type="Gene3D" id="1.10.8.80">
    <property type="entry name" value="Magnesium chelatase subunit I, C-Terminal domain"/>
    <property type="match status" value="1"/>
</dbReference>
<dbReference type="AlphaFoldDB" id="A0A192D221"/>
<dbReference type="KEGG" id="pns:A9D12_01250"/>
<feature type="compositionally biased region" description="Basic and acidic residues" evidence="1">
    <location>
        <begin position="253"/>
        <end position="267"/>
    </location>
</feature>
<dbReference type="Pfam" id="PF17863">
    <property type="entry name" value="AAA_lid_2"/>
    <property type="match status" value="1"/>
</dbReference>
<dbReference type="Gene3D" id="3.40.50.300">
    <property type="entry name" value="P-loop containing nucleotide triphosphate hydrolases"/>
    <property type="match status" value="1"/>
</dbReference>
<dbReference type="Proteomes" id="UP000078263">
    <property type="component" value="Chromosome"/>
</dbReference>
<dbReference type="Gene3D" id="3.40.50.410">
    <property type="entry name" value="von Willebrand factor, type A domain"/>
    <property type="match status" value="1"/>
</dbReference>
<dbReference type="STRING" id="1112.A9D12_01250"/>
<evidence type="ECO:0000259" key="2">
    <source>
        <dbReference type="PROSITE" id="PS50234"/>
    </source>
</evidence>
<dbReference type="SUPFAM" id="SSF53300">
    <property type="entry name" value="vWA-like"/>
    <property type="match status" value="1"/>
</dbReference>
<dbReference type="InterPro" id="IPR027417">
    <property type="entry name" value="P-loop_NTPase"/>
</dbReference>
<dbReference type="PANTHER" id="PTHR43473">
    <property type="entry name" value="MAGNESIUM-CHELATASE SUBUNIT CHLD, CHLOROPLASTIC"/>
    <property type="match status" value="1"/>
</dbReference>
<proteinExistence type="predicted"/>